<evidence type="ECO:0008006" key="3">
    <source>
        <dbReference type="Google" id="ProtNLM"/>
    </source>
</evidence>
<proteinExistence type="predicted"/>
<evidence type="ECO:0000313" key="2">
    <source>
        <dbReference type="Proteomes" id="UP001464891"/>
    </source>
</evidence>
<dbReference type="EMBL" id="JAMPKM010000021">
    <property type="protein sequence ID" value="MEP0820162.1"/>
    <property type="molecule type" value="Genomic_DNA"/>
</dbReference>
<gene>
    <name evidence="1" type="ORF">NC998_23950</name>
</gene>
<evidence type="ECO:0000313" key="1">
    <source>
        <dbReference type="EMBL" id="MEP0820162.1"/>
    </source>
</evidence>
<name>A0ABV0JEI2_9CYAN</name>
<sequence>MVDDLLKRHTLAGKSRSEVIALLGQPGTTDYFQDYDLVYWLGPERGLMSIDSEWLIIRLDAQGRVSEHQLVTD</sequence>
<dbReference type="Proteomes" id="UP001464891">
    <property type="component" value="Unassembled WGS sequence"/>
</dbReference>
<organism evidence="1 2">
    <name type="scientific">Trichocoleus desertorum GB2-A4</name>
    <dbReference type="NCBI Taxonomy" id="2933944"/>
    <lineage>
        <taxon>Bacteria</taxon>
        <taxon>Bacillati</taxon>
        <taxon>Cyanobacteriota</taxon>
        <taxon>Cyanophyceae</taxon>
        <taxon>Leptolyngbyales</taxon>
        <taxon>Trichocoleusaceae</taxon>
        <taxon>Trichocoleus</taxon>
    </lineage>
</organism>
<keyword evidence="2" id="KW-1185">Reference proteome</keyword>
<comment type="caution">
    <text evidence="1">The sequence shown here is derived from an EMBL/GenBank/DDBJ whole genome shotgun (WGS) entry which is preliminary data.</text>
</comment>
<accession>A0ABV0JEI2</accession>
<dbReference type="RefSeq" id="WP_190442171.1">
    <property type="nucleotide sequence ID" value="NZ_JAMPKM010000021.1"/>
</dbReference>
<reference evidence="1 2" key="1">
    <citation type="submission" date="2022-04" db="EMBL/GenBank/DDBJ databases">
        <title>Positive selection, recombination, and allopatry shape intraspecific diversity of widespread and dominant cyanobacteria.</title>
        <authorList>
            <person name="Wei J."/>
            <person name="Shu W."/>
            <person name="Hu C."/>
        </authorList>
    </citation>
    <scope>NUCLEOTIDE SEQUENCE [LARGE SCALE GENOMIC DNA]</scope>
    <source>
        <strain evidence="1 2">GB2-A4</strain>
    </source>
</reference>
<protein>
    <recommendedName>
        <fullName evidence="3">Lipoprotein SmpA/OmlA domain-containing protein</fullName>
    </recommendedName>
</protein>